<evidence type="ECO:0000256" key="6">
    <source>
        <dbReference type="PROSITE-ProRule" id="PRU00169"/>
    </source>
</evidence>
<dbReference type="EMBL" id="AP018365">
    <property type="protein sequence ID" value="BBB01409.1"/>
    <property type="molecule type" value="Genomic_DNA"/>
</dbReference>
<dbReference type="Gene3D" id="3.40.50.2300">
    <property type="match status" value="1"/>
</dbReference>
<evidence type="ECO:0000256" key="5">
    <source>
        <dbReference type="ARBA" id="ARBA00023163"/>
    </source>
</evidence>
<dbReference type="RefSeq" id="WP_202237309.1">
    <property type="nucleotide sequence ID" value="NZ_AP018365.1"/>
</dbReference>
<feature type="domain" description="Response regulatory" evidence="8">
    <location>
        <begin position="3"/>
        <end position="118"/>
    </location>
</feature>
<sequence length="229" mass="25369">MYRLLLVKADAACDDSLEPVLRAMGHRVTPVDRDAEVLDRLRDLRDAVDLIVLDIASPHSGTFETCRRIQAENPVPLVILAAQGNPNDVVTGLNNGAADYLVKPVGARVLEARLRAVLRRSGLRHRSPERALDLGPLSVDIATLTAVRDGVTARLTPIEVRLLIELAARRGRVVPRRTLLERVWGHRHTQGDMRLVDTCVSRLRRKIEPDPSAPALLLTVRGVGYRLSY</sequence>
<dbReference type="GO" id="GO:0000156">
    <property type="term" value="F:phosphorelay response regulator activity"/>
    <property type="evidence" value="ECO:0007669"/>
    <property type="project" value="TreeGrafter"/>
</dbReference>
<dbReference type="SUPFAM" id="SSF46894">
    <property type="entry name" value="C-terminal effector domain of the bipartite response regulators"/>
    <property type="match status" value="1"/>
</dbReference>
<gene>
    <name evidence="10" type="ORF">RVR_8821</name>
</gene>
<evidence type="ECO:0000256" key="2">
    <source>
        <dbReference type="ARBA" id="ARBA00023012"/>
    </source>
</evidence>
<dbReference type="GO" id="GO:0006355">
    <property type="term" value="P:regulation of DNA-templated transcription"/>
    <property type="evidence" value="ECO:0007669"/>
    <property type="project" value="InterPro"/>
</dbReference>
<dbReference type="Proteomes" id="UP000595703">
    <property type="component" value="Chromosome"/>
</dbReference>
<dbReference type="InterPro" id="IPR039420">
    <property type="entry name" value="WalR-like"/>
</dbReference>
<evidence type="ECO:0000259" key="9">
    <source>
        <dbReference type="PROSITE" id="PS51755"/>
    </source>
</evidence>
<evidence type="ECO:0000313" key="11">
    <source>
        <dbReference type="Proteomes" id="UP000595703"/>
    </source>
</evidence>
<keyword evidence="2" id="KW-0902">Two-component regulatory system</keyword>
<keyword evidence="4 7" id="KW-0238">DNA-binding</keyword>
<proteinExistence type="predicted"/>
<evidence type="ECO:0000259" key="8">
    <source>
        <dbReference type="PROSITE" id="PS50110"/>
    </source>
</evidence>
<dbReference type="CDD" id="cd00383">
    <property type="entry name" value="trans_reg_C"/>
    <property type="match status" value="1"/>
</dbReference>
<evidence type="ECO:0000313" key="10">
    <source>
        <dbReference type="EMBL" id="BBB01409.1"/>
    </source>
</evidence>
<dbReference type="AlphaFoldDB" id="A0A7U3UYY0"/>
<dbReference type="PANTHER" id="PTHR48111:SF21">
    <property type="entry name" value="DNA-BINDING DUAL MASTER TRANSCRIPTIONAL REGULATOR RPAA"/>
    <property type="match status" value="1"/>
</dbReference>
<dbReference type="InterPro" id="IPR011006">
    <property type="entry name" value="CheY-like_superfamily"/>
</dbReference>
<dbReference type="Pfam" id="PF00486">
    <property type="entry name" value="Trans_reg_C"/>
    <property type="match status" value="1"/>
</dbReference>
<dbReference type="SMART" id="SM00862">
    <property type="entry name" value="Trans_reg_C"/>
    <property type="match status" value="1"/>
</dbReference>
<dbReference type="Pfam" id="PF00072">
    <property type="entry name" value="Response_reg"/>
    <property type="match status" value="1"/>
</dbReference>
<feature type="DNA-binding region" description="OmpR/PhoB-type" evidence="7">
    <location>
        <begin position="129"/>
        <end position="229"/>
    </location>
</feature>
<keyword evidence="1 6" id="KW-0597">Phosphoprotein</keyword>
<feature type="modified residue" description="4-aspartylphosphate" evidence="6">
    <location>
        <position position="54"/>
    </location>
</feature>
<protein>
    <submittedName>
        <fullName evidence="10">Putative two-component system response regulator</fullName>
    </submittedName>
</protein>
<keyword evidence="3" id="KW-0805">Transcription regulation</keyword>
<dbReference type="InterPro" id="IPR001867">
    <property type="entry name" value="OmpR/PhoB-type_DNA-bd"/>
</dbReference>
<keyword evidence="11" id="KW-1185">Reference proteome</keyword>
<reference evidence="10 11" key="4">
    <citation type="journal article" date="2020" name="Sci. Rep.">
        <title>beta-carboline chemical signals induce reveromycin production through a LuxR family regulator in Streptomyces sp. SN-593.</title>
        <authorList>
            <person name="Panthee S."/>
            <person name="Kito N."/>
            <person name="Hayashi T."/>
            <person name="Shimizu T."/>
            <person name="Ishikawa J."/>
            <person name="Hamamoto H."/>
            <person name="Osada H."/>
            <person name="Takahashi S."/>
        </authorList>
    </citation>
    <scope>NUCLEOTIDE SEQUENCE [LARGE SCALE GENOMIC DNA]</scope>
    <source>
        <strain evidence="10 11">SN-593</strain>
    </source>
</reference>
<evidence type="ECO:0000256" key="4">
    <source>
        <dbReference type="ARBA" id="ARBA00023125"/>
    </source>
</evidence>
<dbReference type="InterPro" id="IPR036388">
    <property type="entry name" value="WH-like_DNA-bd_sf"/>
</dbReference>
<dbReference type="SUPFAM" id="SSF52172">
    <property type="entry name" value="CheY-like"/>
    <property type="match status" value="1"/>
</dbReference>
<dbReference type="PROSITE" id="PS50110">
    <property type="entry name" value="RESPONSE_REGULATORY"/>
    <property type="match status" value="1"/>
</dbReference>
<dbReference type="Gene3D" id="1.10.10.10">
    <property type="entry name" value="Winged helix-like DNA-binding domain superfamily/Winged helix DNA-binding domain"/>
    <property type="match status" value="1"/>
</dbReference>
<accession>A0A7U3UYY0</accession>
<dbReference type="PANTHER" id="PTHR48111">
    <property type="entry name" value="REGULATOR OF RPOS"/>
    <property type="match status" value="1"/>
</dbReference>
<evidence type="ECO:0000256" key="1">
    <source>
        <dbReference type="ARBA" id="ARBA00022553"/>
    </source>
</evidence>
<name>A0A7U3UYY0_9ACTN</name>
<dbReference type="PROSITE" id="PS51755">
    <property type="entry name" value="OMPR_PHOB"/>
    <property type="match status" value="1"/>
</dbReference>
<reference evidence="10 11" key="2">
    <citation type="journal article" date="2011" name="J. Antibiot.">
        <title>Furaquinocins I and J: novel polyketide isoprenoid hybrid compounds from Streptomyces reveromyceticus SN-593.</title>
        <authorList>
            <person name="Panthee S."/>
            <person name="Takahashi S."/>
            <person name="Takagi H."/>
            <person name="Nogawa T."/>
            <person name="Oowada E."/>
            <person name="Uramoto M."/>
            <person name="Osada H."/>
        </authorList>
    </citation>
    <scope>NUCLEOTIDE SEQUENCE [LARGE SCALE GENOMIC DNA]</scope>
    <source>
        <strain evidence="10 11">SN-593</strain>
    </source>
</reference>
<dbReference type="GO" id="GO:0032993">
    <property type="term" value="C:protein-DNA complex"/>
    <property type="evidence" value="ECO:0007669"/>
    <property type="project" value="TreeGrafter"/>
</dbReference>
<evidence type="ECO:0000256" key="3">
    <source>
        <dbReference type="ARBA" id="ARBA00023015"/>
    </source>
</evidence>
<dbReference type="InterPro" id="IPR016032">
    <property type="entry name" value="Sig_transdc_resp-reg_C-effctor"/>
</dbReference>
<dbReference type="SMART" id="SM00448">
    <property type="entry name" value="REC"/>
    <property type="match status" value="1"/>
</dbReference>
<feature type="domain" description="OmpR/PhoB-type" evidence="9">
    <location>
        <begin position="129"/>
        <end position="229"/>
    </location>
</feature>
<organism evidence="10 11">
    <name type="scientific">Actinacidiphila reveromycinica</name>
    <dbReference type="NCBI Taxonomy" id="659352"/>
    <lineage>
        <taxon>Bacteria</taxon>
        <taxon>Bacillati</taxon>
        <taxon>Actinomycetota</taxon>
        <taxon>Actinomycetes</taxon>
        <taxon>Kitasatosporales</taxon>
        <taxon>Streptomycetaceae</taxon>
        <taxon>Actinacidiphila</taxon>
    </lineage>
</organism>
<dbReference type="KEGG" id="arev:RVR_8821"/>
<reference evidence="10 11" key="1">
    <citation type="journal article" date="2010" name="J. Bacteriol.">
        <title>Biochemical characterization of a novel indole prenyltransferase from Streptomyces sp. SN-593.</title>
        <authorList>
            <person name="Takahashi S."/>
            <person name="Takagi H."/>
            <person name="Toyoda A."/>
            <person name="Uramoto M."/>
            <person name="Nogawa T."/>
            <person name="Ueki M."/>
            <person name="Sakaki Y."/>
            <person name="Osada H."/>
        </authorList>
    </citation>
    <scope>NUCLEOTIDE SEQUENCE [LARGE SCALE GENOMIC DNA]</scope>
    <source>
        <strain evidence="10 11">SN-593</strain>
    </source>
</reference>
<evidence type="ECO:0000256" key="7">
    <source>
        <dbReference type="PROSITE-ProRule" id="PRU01091"/>
    </source>
</evidence>
<keyword evidence="5" id="KW-0804">Transcription</keyword>
<dbReference type="GO" id="GO:0005829">
    <property type="term" value="C:cytosol"/>
    <property type="evidence" value="ECO:0007669"/>
    <property type="project" value="TreeGrafter"/>
</dbReference>
<dbReference type="InterPro" id="IPR001789">
    <property type="entry name" value="Sig_transdc_resp-reg_receiver"/>
</dbReference>
<dbReference type="GO" id="GO:0000976">
    <property type="term" value="F:transcription cis-regulatory region binding"/>
    <property type="evidence" value="ECO:0007669"/>
    <property type="project" value="TreeGrafter"/>
</dbReference>
<reference evidence="10 11" key="3">
    <citation type="journal article" date="2011" name="Nat. Chem. Biol.">
        <title>Reveromycin A biosynthesis uses RevG and RevJ for stereospecific spiroacetal formation.</title>
        <authorList>
            <person name="Takahashi S."/>
            <person name="Toyoda A."/>
            <person name="Sekiyama Y."/>
            <person name="Takagi H."/>
            <person name="Nogawa T."/>
            <person name="Uramoto M."/>
            <person name="Suzuki R."/>
            <person name="Koshino H."/>
            <person name="Kumano T."/>
            <person name="Panthee S."/>
            <person name="Dairi T."/>
            <person name="Ishikawa J."/>
            <person name="Ikeda H."/>
            <person name="Sakaki Y."/>
            <person name="Osada H."/>
        </authorList>
    </citation>
    <scope>NUCLEOTIDE SEQUENCE [LARGE SCALE GENOMIC DNA]</scope>
    <source>
        <strain evidence="10 11">SN-593</strain>
    </source>
</reference>